<evidence type="ECO:0000259" key="7">
    <source>
        <dbReference type="PROSITE" id="PS50049"/>
    </source>
</evidence>
<dbReference type="PANTHER" id="PTHR11471:SF24">
    <property type="entry name" value="TUMOR NECROSIS FACTOR LIGAND SUPERFAMILY MEMBER 15"/>
    <property type="match status" value="1"/>
</dbReference>
<dbReference type="OrthoDB" id="6099022at2759"/>
<dbReference type="GO" id="GO:0016020">
    <property type="term" value="C:membrane"/>
    <property type="evidence" value="ECO:0007669"/>
    <property type="project" value="UniProtKB-SubCell"/>
</dbReference>
<evidence type="ECO:0000256" key="2">
    <source>
        <dbReference type="ARBA" id="ARBA00008670"/>
    </source>
</evidence>
<evidence type="ECO:0000256" key="4">
    <source>
        <dbReference type="ARBA" id="ARBA00023136"/>
    </source>
</evidence>
<dbReference type="Proteomes" id="UP000683360">
    <property type="component" value="Unassembled WGS sequence"/>
</dbReference>
<keyword evidence="4 6" id="KW-0472">Membrane</keyword>
<sequence>MEDNAGTSGTAEGGEADKMLPTNKDKDKGKESSGGKYMKKTTLTILLGILNVFLLAILIFIIAFFVKDKSQRVIINPSKTFCLPCDEVSIHPDDDPINFRQFSKREENGKEICCADEGQNLDKLMELYVERKHAMKASEMNTQELQAACNSKVDDFEPRVIGRVAGISRTSPDGVNHKVHWKMTGNERGLYFRDNVTYSDGQFVIGKPGYYYVYSQVTLDFNAAKQDQTKSLCHYLYKTPQTGQPDKLLENSRTRCKFQGSSTQSTSYIGAVFNFNAKDKLMVKVSDPNILDKADSKSYFGLHII</sequence>
<comment type="subcellular location">
    <subcellularLocation>
        <location evidence="1">Membrane</location>
    </subcellularLocation>
</comment>
<keyword evidence="9" id="KW-1185">Reference proteome</keyword>
<feature type="compositionally biased region" description="Low complexity" evidence="5">
    <location>
        <begin position="1"/>
        <end position="10"/>
    </location>
</feature>
<protein>
    <submittedName>
        <fullName evidence="8">TNFSF10</fullName>
    </submittedName>
</protein>
<dbReference type="AlphaFoldDB" id="A0A8S3PV99"/>
<proteinExistence type="inferred from homology"/>
<comment type="caution">
    <text evidence="8">The sequence shown here is derived from an EMBL/GenBank/DDBJ whole genome shotgun (WGS) entry which is preliminary data.</text>
</comment>
<feature type="domain" description="THD" evidence="7">
    <location>
        <begin position="160"/>
        <end position="305"/>
    </location>
</feature>
<keyword evidence="6" id="KW-1133">Transmembrane helix</keyword>
<feature type="compositionally biased region" description="Basic and acidic residues" evidence="5">
    <location>
        <begin position="15"/>
        <end position="33"/>
    </location>
</feature>
<keyword evidence="3" id="KW-0202">Cytokine</keyword>
<dbReference type="Pfam" id="PF00229">
    <property type="entry name" value="TNF"/>
    <property type="match status" value="1"/>
</dbReference>
<dbReference type="Gene3D" id="2.60.120.40">
    <property type="match status" value="1"/>
</dbReference>
<dbReference type="InterPro" id="IPR006052">
    <property type="entry name" value="TNF_dom"/>
</dbReference>
<evidence type="ECO:0000256" key="5">
    <source>
        <dbReference type="SAM" id="MobiDB-lite"/>
    </source>
</evidence>
<evidence type="ECO:0000313" key="8">
    <source>
        <dbReference type="EMBL" id="CAG2187611.1"/>
    </source>
</evidence>
<dbReference type="EMBL" id="CAJPWZ010000175">
    <property type="protein sequence ID" value="CAG2187611.1"/>
    <property type="molecule type" value="Genomic_DNA"/>
</dbReference>
<dbReference type="GO" id="GO:0006955">
    <property type="term" value="P:immune response"/>
    <property type="evidence" value="ECO:0007669"/>
    <property type="project" value="InterPro"/>
</dbReference>
<name>A0A8S3PV99_MYTED</name>
<dbReference type="InterPro" id="IPR008983">
    <property type="entry name" value="Tumour_necrosis_fac-like_dom"/>
</dbReference>
<evidence type="ECO:0000256" key="6">
    <source>
        <dbReference type="SAM" id="Phobius"/>
    </source>
</evidence>
<dbReference type="SUPFAM" id="SSF49842">
    <property type="entry name" value="TNF-like"/>
    <property type="match status" value="1"/>
</dbReference>
<dbReference type="GO" id="GO:0005125">
    <property type="term" value="F:cytokine activity"/>
    <property type="evidence" value="ECO:0007669"/>
    <property type="project" value="UniProtKB-KW"/>
</dbReference>
<evidence type="ECO:0000256" key="3">
    <source>
        <dbReference type="ARBA" id="ARBA00022514"/>
    </source>
</evidence>
<gene>
    <name evidence="8" type="ORF">MEDL_3071</name>
</gene>
<keyword evidence="6" id="KW-0812">Transmembrane</keyword>
<dbReference type="GO" id="GO:0005615">
    <property type="term" value="C:extracellular space"/>
    <property type="evidence" value="ECO:0007669"/>
    <property type="project" value="UniProtKB-KW"/>
</dbReference>
<dbReference type="GO" id="GO:0005164">
    <property type="term" value="F:tumor necrosis factor receptor binding"/>
    <property type="evidence" value="ECO:0007669"/>
    <property type="project" value="InterPro"/>
</dbReference>
<dbReference type="SMART" id="SM00207">
    <property type="entry name" value="TNF"/>
    <property type="match status" value="1"/>
</dbReference>
<feature type="region of interest" description="Disordered" evidence="5">
    <location>
        <begin position="1"/>
        <end position="34"/>
    </location>
</feature>
<reference evidence="8" key="1">
    <citation type="submission" date="2021-03" db="EMBL/GenBank/DDBJ databases">
        <authorList>
            <person name="Bekaert M."/>
        </authorList>
    </citation>
    <scope>NUCLEOTIDE SEQUENCE</scope>
</reference>
<evidence type="ECO:0000313" key="9">
    <source>
        <dbReference type="Proteomes" id="UP000683360"/>
    </source>
</evidence>
<dbReference type="PANTHER" id="PTHR11471">
    <property type="entry name" value="TUMOR NECROSIS FACTOR FAMILY MEMBER"/>
    <property type="match status" value="1"/>
</dbReference>
<organism evidence="8 9">
    <name type="scientific">Mytilus edulis</name>
    <name type="common">Blue mussel</name>
    <dbReference type="NCBI Taxonomy" id="6550"/>
    <lineage>
        <taxon>Eukaryota</taxon>
        <taxon>Metazoa</taxon>
        <taxon>Spiralia</taxon>
        <taxon>Lophotrochozoa</taxon>
        <taxon>Mollusca</taxon>
        <taxon>Bivalvia</taxon>
        <taxon>Autobranchia</taxon>
        <taxon>Pteriomorphia</taxon>
        <taxon>Mytilida</taxon>
        <taxon>Mytiloidea</taxon>
        <taxon>Mytilidae</taxon>
        <taxon>Mytilinae</taxon>
        <taxon>Mytilus</taxon>
    </lineage>
</organism>
<accession>A0A8S3PV99</accession>
<dbReference type="PROSITE" id="PS50049">
    <property type="entry name" value="THD_2"/>
    <property type="match status" value="1"/>
</dbReference>
<evidence type="ECO:0000256" key="1">
    <source>
        <dbReference type="ARBA" id="ARBA00004370"/>
    </source>
</evidence>
<feature type="transmembrane region" description="Helical" evidence="6">
    <location>
        <begin position="43"/>
        <end position="66"/>
    </location>
</feature>
<comment type="similarity">
    <text evidence="2">Belongs to the tumor necrosis factor family.</text>
</comment>